<evidence type="ECO:0000256" key="3">
    <source>
        <dbReference type="ARBA" id="ARBA00007799"/>
    </source>
</evidence>
<sequence>MHSSSRLLLLSCLGALGVTARDVPANVRTLYNSIKAQGACSNKLATGFYSRDDSANTFSYCGDHLNDYNIIYIKGAGTAFANMDIDCDGTQGGPADDGRCGSSGDTQSITSFQDTVAGYNKGINDLNANVHPYVVFGNEGTKSGWKTFNPQNYGIKPLSIMAVVCGDKLIYGVWADENGDDGSKPVVGEASISLATACYGTSVNGNSGHDEDDVLYIAFPGTDAVPGASGANWAASNYAAFESSIEAKGNALIARIAGSTSPTTTSKTTTAATPTATCSWAGHCLGAACSTNDDCSDDLVCTSSKCASTKVVTTTTLKTSTTKTTSAAATATCSWAGHCLGATCATNDDCSDAYICTNKKCAVDSSLKSTRFSLPLRARGPGEHE</sequence>
<dbReference type="Pfam" id="PF07335">
    <property type="entry name" value="Glyco_hydro_75"/>
    <property type="match status" value="1"/>
</dbReference>
<keyword evidence="12" id="KW-1185">Reference proteome</keyword>
<accession>A0AAE1CDT2</accession>
<feature type="signal peptide" evidence="10">
    <location>
        <begin position="1"/>
        <end position="20"/>
    </location>
</feature>
<evidence type="ECO:0000256" key="7">
    <source>
        <dbReference type="ARBA" id="ARBA00023277"/>
    </source>
</evidence>
<evidence type="ECO:0000256" key="10">
    <source>
        <dbReference type="RuleBase" id="RU361208"/>
    </source>
</evidence>
<evidence type="ECO:0000256" key="2">
    <source>
        <dbReference type="ARBA" id="ARBA00004613"/>
    </source>
</evidence>
<evidence type="ECO:0000256" key="1">
    <source>
        <dbReference type="ARBA" id="ARBA00000405"/>
    </source>
</evidence>
<evidence type="ECO:0000313" key="11">
    <source>
        <dbReference type="EMBL" id="KAK3689730.1"/>
    </source>
</evidence>
<dbReference type="InterPro" id="IPR009939">
    <property type="entry name" value="Chitosanase_fungal"/>
</dbReference>
<comment type="function">
    <text evidence="10">Chitosanase catalyzing the endo-type cleavage of chitosan, the deacylated form of chitin. Chitosanase may be crucial in the degradation of the deacetylated portion of chitin in the fungal cell wall.</text>
</comment>
<evidence type="ECO:0000256" key="4">
    <source>
        <dbReference type="ARBA" id="ARBA00022525"/>
    </source>
</evidence>
<reference evidence="11" key="1">
    <citation type="journal article" date="2023" name="Mol. Phylogenet. Evol.">
        <title>Genome-scale phylogeny and comparative genomics of the fungal order Sordariales.</title>
        <authorList>
            <person name="Hensen N."/>
            <person name="Bonometti L."/>
            <person name="Westerberg I."/>
            <person name="Brannstrom I.O."/>
            <person name="Guillou S."/>
            <person name="Cros-Aarteil S."/>
            <person name="Calhoun S."/>
            <person name="Haridas S."/>
            <person name="Kuo A."/>
            <person name="Mondo S."/>
            <person name="Pangilinan J."/>
            <person name="Riley R."/>
            <person name="LaButti K."/>
            <person name="Andreopoulos B."/>
            <person name="Lipzen A."/>
            <person name="Chen C."/>
            <person name="Yan M."/>
            <person name="Daum C."/>
            <person name="Ng V."/>
            <person name="Clum A."/>
            <person name="Steindorff A."/>
            <person name="Ohm R.A."/>
            <person name="Martin F."/>
            <person name="Silar P."/>
            <person name="Natvig D.O."/>
            <person name="Lalanne C."/>
            <person name="Gautier V."/>
            <person name="Ament-Velasquez S.L."/>
            <person name="Kruys A."/>
            <person name="Hutchinson M.I."/>
            <person name="Powell A.J."/>
            <person name="Barry K."/>
            <person name="Miller A.N."/>
            <person name="Grigoriev I.V."/>
            <person name="Debuchy R."/>
            <person name="Gladieux P."/>
            <person name="Hiltunen Thoren M."/>
            <person name="Johannesson H."/>
        </authorList>
    </citation>
    <scope>NUCLEOTIDE SEQUENCE</scope>
    <source>
        <strain evidence="11">CBS 314.62</strain>
    </source>
</reference>
<dbReference type="EC" id="3.2.1.132" evidence="10"/>
<evidence type="ECO:0000256" key="5">
    <source>
        <dbReference type="ARBA" id="ARBA00022729"/>
    </source>
</evidence>
<protein>
    <recommendedName>
        <fullName evidence="10">Endo-chitosanase</fullName>
        <ecNumber evidence="10">3.2.1.132</ecNumber>
    </recommendedName>
</protein>
<evidence type="ECO:0000256" key="9">
    <source>
        <dbReference type="ARBA" id="ARBA00023326"/>
    </source>
</evidence>
<dbReference type="PANTHER" id="PTHR42061:SF6">
    <property type="entry name" value="ENDO-CHITOSANASE"/>
    <property type="match status" value="1"/>
</dbReference>
<dbReference type="Proteomes" id="UP001270362">
    <property type="component" value="Unassembled WGS sequence"/>
</dbReference>
<comment type="caution">
    <text evidence="11">The sequence shown here is derived from an EMBL/GenBank/DDBJ whole genome shotgun (WGS) entry which is preliminary data.</text>
</comment>
<organism evidence="11 12">
    <name type="scientific">Podospora appendiculata</name>
    <dbReference type="NCBI Taxonomy" id="314037"/>
    <lineage>
        <taxon>Eukaryota</taxon>
        <taxon>Fungi</taxon>
        <taxon>Dikarya</taxon>
        <taxon>Ascomycota</taxon>
        <taxon>Pezizomycotina</taxon>
        <taxon>Sordariomycetes</taxon>
        <taxon>Sordariomycetidae</taxon>
        <taxon>Sordariales</taxon>
        <taxon>Podosporaceae</taxon>
        <taxon>Podospora</taxon>
    </lineage>
</organism>
<dbReference type="GO" id="GO:0005576">
    <property type="term" value="C:extracellular region"/>
    <property type="evidence" value="ECO:0007669"/>
    <property type="project" value="UniProtKB-SubCell"/>
</dbReference>
<dbReference type="AlphaFoldDB" id="A0AAE1CDT2"/>
<dbReference type="GO" id="GO:0016977">
    <property type="term" value="F:chitosanase activity"/>
    <property type="evidence" value="ECO:0007669"/>
    <property type="project" value="UniProtKB-EC"/>
</dbReference>
<keyword evidence="5 10" id="KW-0732">Signal</keyword>
<reference evidence="11" key="2">
    <citation type="submission" date="2023-06" db="EMBL/GenBank/DDBJ databases">
        <authorList>
            <consortium name="Lawrence Berkeley National Laboratory"/>
            <person name="Haridas S."/>
            <person name="Hensen N."/>
            <person name="Bonometti L."/>
            <person name="Westerberg I."/>
            <person name="Brannstrom I.O."/>
            <person name="Guillou S."/>
            <person name="Cros-Aarteil S."/>
            <person name="Calhoun S."/>
            <person name="Kuo A."/>
            <person name="Mondo S."/>
            <person name="Pangilinan J."/>
            <person name="Riley R."/>
            <person name="Labutti K."/>
            <person name="Andreopoulos B."/>
            <person name="Lipzen A."/>
            <person name="Chen C."/>
            <person name="Yanf M."/>
            <person name="Daum C."/>
            <person name="Ng V."/>
            <person name="Clum A."/>
            <person name="Steindorff A."/>
            <person name="Ohm R."/>
            <person name="Martin F."/>
            <person name="Silar P."/>
            <person name="Natvig D."/>
            <person name="Lalanne C."/>
            <person name="Gautier V."/>
            <person name="Ament-Velasquez S.L."/>
            <person name="Kruys A."/>
            <person name="Hutchinson M.I."/>
            <person name="Powell A.J."/>
            <person name="Barry K."/>
            <person name="Miller A.N."/>
            <person name="Grigoriev I.V."/>
            <person name="Debuchy R."/>
            <person name="Gladieux P."/>
            <person name="Thoren M.H."/>
            <person name="Johannesson H."/>
        </authorList>
    </citation>
    <scope>NUCLEOTIDE SEQUENCE</scope>
    <source>
        <strain evidence="11">CBS 314.62</strain>
    </source>
</reference>
<proteinExistence type="inferred from homology"/>
<evidence type="ECO:0000256" key="8">
    <source>
        <dbReference type="ARBA" id="ARBA00023295"/>
    </source>
</evidence>
<comment type="subcellular location">
    <subcellularLocation>
        <location evidence="2 10">Secreted</location>
    </subcellularLocation>
</comment>
<evidence type="ECO:0000256" key="6">
    <source>
        <dbReference type="ARBA" id="ARBA00022801"/>
    </source>
</evidence>
<keyword evidence="7" id="KW-0119">Carbohydrate metabolism</keyword>
<evidence type="ECO:0000313" key="12">
    <source>
        <dbReference type="Proteomes" id="UP001270362"/>
    </source>
</evidence>
<feature type="chain" id="PRO_5041784489" description="Endo-chitosanase" evidence="10">
    <location>
        <begin position="21"/>
        <end position="385"/>
    </location>
</feature>
<comment type="similarity">
    <text evidence="3 10">Belongs to the glycosyl hydrolase 75 family.</text>
</comment>
<gene>
    <name evidence="11" type="ORF">B0T22DRAFT_499376</name>
</gene>
<dbReference type="PANTHER" id="PTHR42061">
    <property type="entry name" value="ENDO-CHITOSANASE"/>
    <property type="match status" value="1"/>
</dbReference>
<name>A0AAE1CDT2_9PEZI</name>
<keyword evidence="4" id="KW-0964">Secreted</keyword>
<dbReference type="EMBL" id="JAULSO010000002">
    <property type="protein sequence ID" value="KAK3689730.1"/>
    <property type="molecule type" value="Genomic_DNA"/>
</dbReference>
<keyword evidence="9 10" id="KW-0624">Polysaccharide degradation</keyword>
<keyword evidence="8 10" id="KW-0326">Glycosidase</keyword>
<keyword evidence="6 10" id="KW-0378">Hydrolase</keyword>
<dbReference type="GO" id="GO:0000272">
    <property type="term" value="P:polysaccharide catabolic process"/>
    <property type="evidence" value="ECO:0007669"/>
    <property type="project" value="UniProtKB-KW"/>
</dbReference>
<comment type="catalytic activity">
    <reaction evidence="1 10">
        <text>Endohydrolysis of beta-(1-&gt;4)-linkages between D-glucosamine residues in a partly acetylated chitosan.</text>
        <dbReference type="EC" id="3.2.1.132"/>
    </reaction>
</comment>